<protein>
    <submittedName>
        <fullName evidence="2">Uncharacterized protein</fullName>
    </submittedName>
</protein>
<comment type="caution">
    <text evidence="2">The sequence shown here is derived from an EMBL/GenBank/DDBJ whole genome shotgun (WGS) entry which is preliminary data.</text>
</comment>
<dbReference type="Proteomes" id="UP001479436">
    <property type="component" value="Unassembled WGS sequence"/>
</dbReference>
<feature type="chain" id="PRO_5046932442" evidence="1">
    <location>
        <begin position="34"/>
        <end position="169"/>
    </location>
</feature>
<organism evidence="2 3">
    <name type="scientific">Basidiobolus ranarum</name>
    <dbReference type="NCBI Taxonomy" id="34480"/>
    <lineage>
        <taxon>Eukaryota</taxon>
        <taxon>Fungi</taxon>
        <taxon>Fungi incertae sedis</taxon>
        <taxon>Zoopagomycota</taxon>
        <taxon>Entomophthoromycotina</taxon>
        <taxon>Basidiobolomycetes</taxon>
        <taxon>Basidiobolales</taxon>
        <taxon>Basidiobolaceae</taxon>
        <taxon>Basidiobolus</taxon>
    </lineage>
</organism>
<reference evidence="2 3" key="1">
    <citation type="submission" date="2023-04" db="EMBL/GenBank/DDBJ databases">
        <title>Genome of Basidiobolus ranarum AG-B5.</title>
        <authorList>
            <person name="Stajich J.E."/>
            <person name="Carter-House D."/>
            <person name="Gryganskyi A."/>
        </authorList>
    </citation>
    <scope>NUCLEOTIDE SEQUENCE [LARGE SCALE GENOMIC DNA]</scope>
    <source>
        <strain evidence="2 3">AG-B5</strain>
    </source>
</reference>
<keyword evidence="1" id="KW-0732">Signal</keyword>
<keyword evidence="3" id="KW-1185">Reference proteome</keyword>
<name>A0ABR2WBM7_9FUNG</name>
<proteinExistence type="predicted"/>
<evidence type="ECO:0000313" key="3">
    <source>
        <dbReference type="Proteomes" id="UP001479436"/>
    </source>
</evidence>
<dbReference type="EMBL" id="JASJQH010006878">
    <property type="protein sequence ID" value="KAK9729619.1"/>
    <property type="molecule type" value="Genomic_DNA"/>
</dbReference>
<accession>A0ABR2WBM7</accession>
<gene>
    <name evidence="2" type="ORF">K7432_000137</name>
</gene>
<evidence type="ECO:0000313" key="2">
    <source>
        <dbReference type="EMBL" id="KAK9729619.1"/>
    </source>
</evidence>
<sequence length="169" mass="19796">MALASIQFIIFMICLKLWVAFSLLLLTLEVTYGQSVGQNRTTLREYKIITLKNYRFFQEGNVELQKIKSSAEEGQVNTSIIFANTMRRLKQLFLRNRTLRHQWNRAKLALLESSSGFDESALMVDKDTDILENLFDAYIEEYKVTSDEVKSSFHQELTNLYPWDKRIPI</sequence>
<feature type="signal peptide" evidence="1">
    <location>
        <begin position="1"/>
        <end position="33"/>
    </location>
</feature>
<evidence type="ECO:0000256" key="1">
    <source>
        <dbReference type="SAM" id="SignalP"/>
    </source>
</evidence>